<evidence type="ECO:0000313" key="3">
    <source>
        <dbReference type="EMBL" id="CAL5012658.1"/>
    </source>
</evidence>
<dbReference type="InterPro" id="IPR036047">
    <property type="entry name" value="F-box-like_dom_sf"/>
</dbReference>
<evidence type="ECO:0008006" key="5">
    <source>
        <dbReference type="Google" id="ProtNLM"/>
    </source>
</evidence>
<dbReference type="SUPFAM" id="SSF52047">
    <property type="entry name" value="RNI-like"/>
    <property type="match status" value="1"/>
</dbReference>
<gene>
    <name evidence="3" type="ORF">URODEC1_LOCUS70972</name>
</gene>
<proteinExistence type="predicted"/>
<reference evidence="4" key="1">
    <citation type="submission" date="2024-06" db="EMBL/GenBank/DDBJ databases">
        <authorList>
            <person name="Ryan C."/>
        </authorList>
    </citation>
    <scope>NUCLEOTIDE SEQUENCE [LARGE SCALE GENOMIC DNA]</scope>
</reference>
<dbReference type="InterPro" id="IPR001810">
    <property type="entry name" value="F-box_dom"/>
</dbReference>
<dbReference type="AlphaFoldDB" id="A0ABC9C6U6"/>
<accession>A0ABC9C6U6</accession>
<dbReference type="SUPFAM" id="SSF81383">
    <property type="entry name" value="F-box domain"/>
    <property type="match status" value="1"/>
</dbReference>
<reference evidence="3 4" key="2">
    <citation type="submission" date="2024-10" db="EMBL/GenBank/DDBJ databases">
        <authorList>
            <person name="Ryan C."/>
        </authorList>
    </citation>
    <scope>NUCLEOTIDE SEQUENCE [LARGE SCALE GENOMIC DNA]</scope>
</reference>
<dbReference type="Proteomes" id="UP001497457">
    <property type="component" value="Chromosome 28b"/>
</dbReference>
<dbReference type="Pfam" id="PF23622">
    <property type="entry name" value="LRR_At1g61320_AtMIF1"/>
    <property type="match status" value="2"/>
</dbReference>
<dbReference type="InterPro" id="IPR053772">
    <property type="entry name" value="At1g61320/At1g61330-like"/>
</dbReference>
<dbReference type="PANTHER" id="PTHR34145:SF64">
    <property type="entry name" value="F-BOX DOMAIN CONTAINING PROTEIN, EXPRESSED"/>
    <property type="match status" value="1"/>
</dbReference>
<evidence type="ECO:0000259" key="1">
    <source>
        <dbReference type="Pfam" id="PF00646"/>
    </source>
</evidence>
<evidence type="ECO:0000313" key="4">
    <source>
        <dbReference type="Proteomes" id="UP001497457"/>
    </source>
</evidence>
<organism evidence="3 4">
    <name type="scientific">Urochloa decumbens</name>
    <dbReference type="NCBI Taxonomy" id="240449"/>
    <lineage>
        <taxon>Eukaryota</taxon>
        <taxon>Viridiplantae</taxon>
        <taxon>Streptophyta</taxon>
        <taxon>Embryophyta</taxon>
        <taxon>Tracheophyta</taxon>
        <taxon>Spermatophyta</taxon>
        <taxon>Magnoliopsida</taxon>
        <taxon>Liliopsida</taxon>
        <taxon>Poales</taxon>
        <taxon>Poaceae</taxon>
        <taxon>PACMAD clade</taxon>
        <taxon>Panicoideae</taxon>
        <taxon>Panicodae</taxon>
        <taxon>Paniceae</taxon>
        <taxon>Melinidinae</taxon>
        <taxon>Urochloa</taxon>
    </lineage>
</organism>
<feature type="domain" description="At1g61320/AtMIF1 LRR" evidence="2">
    <location>
        <begin position="131"/>
        <end position="189"/>
    </location>
</feature>
<sequence length="431" mass="48374">MTSSSGDSKRTLMCRSVWLRRQRAKTKRHKLRVSLATAKGPTHQQGGVSEDSQNTVPVIELDKFPEDVLHHIYSLVPLRDAARAACVSRMFLRSWRRFPNLTFNWEAFGLNLDEGPLYERAQKFANGIHRILENHSGTGVKTLNLQVRPCGDVITANHLDFWLRAAVKSGIIELALDLPRIQRCFFDCTISLEKLEVSQGPPMKISIGSPSQLKNMTMNGQCYSGMFQYALTQLQSITSNLQTLTLLSSAEAFNIPVSPDKFLHLRNLKIYCGGMENFDFFSLASFLKACPTLESFFLSVGPHFDVRRDSIIHECSRADSSHRRRTAEFHRSNLKKVTITGFCSAKSLIELTWQILESSSSLQSLVLDTTGGYDNTGICDYMEKKAVMEALRGVEAIKKYIKGKVPSSVNLKVLEPCGRCHIPKLRKLGPG</sequence>
<dbReference type="EMBL" id="OZ075138">
    <property type="protein sequence ID" value="CAL5012658.1"/>
    <property type="molecule type" value="Genomic_DNA"/>
</dbReference>
<dbReference type="InterPro" id="IPR055357">
    <property type="entry name" value="LRR_At1g61320_AtMIF1"/>
</dbReference>
<protein>
    <recommendedName>
        <fullName evidence="5">F-box domain-containing protein</fullName>
    </recommendedName>
</protein>
<feature type="domain" description="F-box" evidence="1">
    <location>
        <begin position="62"/>
        <end position="100"/>
    </location>
</feature>
<keyword evidence="4" id="KW-1185">Reference proteome</keyword>
<dbReference type="PANTHER" id="PTHR34145">
    <property type="entry name" value="OS02G0105600 PROTEIN"/>
    <property type="match status" value="1"/>
</dbReference>
<evidence type="ECO:0000259" key="2">
    <source>
        <dbReference type="Pfam" id="PF23622"/>
    </source>
</evidence>
<dbReference type="Pfam" id="PF00646">
    <property type="entry name" value="F-box"/>
    <property type="match status" value="1"/>
</dbReference>
<name>A0ABC9C6U6_9POAL</name>
<feature type="domain" description="At1g61320/AtMIF1 LRR" evidence="2">
    <location>
        <begin position="192"/>
        <end position="417"/>
    </location>
</feature>